<reference evidence="1 2" key="1">
    <citation type="submission" date="2021-03" db="EMBL/GenBank/DDBJ databases">
        <title>Genomic Encyclopedia of Type Strains, Phase IV (KMG-IV): sequencing the most valuable type-strain genomes for metagenomic binning, comparative biology and taxonomic classification.</title>
        <authorList>
            <person name="Goeker M."/>
        </authorList>
    </citation>
    <scope>NUCLEOTIDE SEQUENCE [LARGE SCALE GENOMIC DNA]</scope>
    <source>
        <strain evidence="1 2">DSM 27138</strain>
    </source>
</reference>
<dbReference type="RefSeq" id="WP_209467048.1">
    <property type="nucleotide sequence ID" value="NZ_JAGGLG010000019.1"/>
</dbReference>
<proteinExistence type="predicted"/>
<evidence type="ECO:0000313" key="1">
    <source>
        <dbReference type="EMBL" id="MBP2018924.1"/>
    </source>
</evidence>
<dbReference type="InterPro" id="IPR024078">
    <property type="entry name" value="LmbE-like_dom_sf"/>
</dbReference>
<accession>A0ABS4JTR0</accession>
<dbReference type="Gene3D" id="3.40.50.10320">
    <property type="entry name" value="LmbE-like"/>
    <property type="match status" value="1"/>
</dbReference>
<dbReference type="Proteomes" id="UP001519289">
    <property type="component" value="Unassembled WGS sequence"/>
</dbReference>
<dbReference type="InterPro" id="IPR003737">
    <property type="entry name" value="GlcNAc_PI_deacetylase-related"/>
</dbReference>
<dbReference type="SUPFAM" id="SSF102588">
    <property type="entry name" value="LmbE-like"/>
    <property type="match status" value="1"/>
</dbReference>
<dbReference type="Pfam" id="PF02585">
    <property type="entry name" value="PIG-L"/>
    <property type="match status" value="1"/>
</dbReference>
<dbReference type="PANTHER" id="PTHR12993">
    <property type="entry name" value="N-ACETYLGLUCOSAMINYL-PHOSPHATIDYLINOSITOL DE-N-ACETYLASE-RELATED"/>
    <property type="match status" value="1"/>
</dbReference>
<evidence type="ECO:0000313" key="2">
    <source>
        <dbReference type="Proteomes" id="UP001519289"/>
    </source>
</evidence>
<comment type="caution">
    <text evidence="1">The sequence shown here is derived from an EMBL/GenBank/DDBJ whole genome shotgun (WGS) entry which is preliminary data.</text>
</comment>
<organism evidence="1 2">
    <name type="scientific">Symbiobacterium terraclitae</name>
    <dbReference type="NCBI Taxonomy" id="557451"/>
    <lineage>
        <taxon>Bacteria</taxon>
        <taxon>Bacillati</taxon>
        <taxon>Bacillota</taxon>
        <taxon>Clostridia</taxon>
        <taxon>Eubacteriales</taxon>
        <taxon>Symbiobacteriaceae</taxon>
        <taxon>Symbiobacterium</taxon>
    </lineage>
</organism>
<dbReference type="EMBL" id="JAGGLG010000019">
    <property type="protein sequence ID" value="MBP2018924.1"/>
    <property type="molecule type" value="Genomic_DNA"/>
</dbReference>
<protein>
    <submittedName>
        <fullName evidence="1">LmbE family N-acetylglucosaminyl deacetylase</fullName>
    </submittedName>
</protein>
<keyword evidence="2" id="KW-1185">Reference proteome</keyword>
<name>A0ABS4JTR0_9FIRM</name>
<dbReference type="PANTHER" id="PTHR12993:SF11">
    <property type="entry name" value="N-ACETYLGLUCOSAMINYL-PHOSPHATIDYLINOSITOL DE-N-ACETYLASE"/>
    <property type="match status" value="1"/>
</dbReference>
<sequence>MTGSTALAEYLVSGLRRPPLYLSRPPGGPVLVLAPHPDDEVAGCGGAILHHRQRGDPVTVLYLTDGAASHRRPRPGLVEQRRREALAGAALLGLAAGDLIFWEQPDGRLAVTAELAAELAALLGRIRPRLIYVPFFLDDHPDHCAAGLLLAEALAGAPAEAEVWCYEVWAPLLPNRLLNITAQAAAKFAALRAHRSQNERFRLDERIERLNSMRALKVPAPLFSHLEAYAAFSADAYREAAGAIRAMLTQAEGATSGGYSVDHAVPATAVPVPDGGPRTGT</sequence>
<gene>
    <name evidence="1" type="ORF">J2Z79_002339</name>
</gene>